<dbReference type="AlphaFoldDB" id="A0A9E6ZLW2"/>
<protein>
    <submittedName>
        <fullName evidence="3">Protein phosphatase 1 regulatory subunit 42</fullName>
    </submittedName>
</protein>
<evidence type="ECO:0000256" key="1">
    <source>
        <dbReference type="ARBA" id="ARBA00022614"/>
    </source>
</evidence>
<dbReference type="Gene3D" id="3.80.10.10">
    <property type="entry name" value="Ribonuclease Inhibitor"/>
    <property type="match status" value="1"/>
</dbReference>
<dbReference type="SUPFAM" id="SSF52058">
    <property type="entry name" value="L domain-like"/>
    <property type="match status" value="1"/>
</dbReference>
<dbReference type="SMART" id="SM00369">
    <property type="entry name" value="LRR_TYP"/>
    <property type="match status" value="4"/>
</dbReference>
<dbReference type="InterPro" id="IPR050216">
    <property type="entry name" value="LRR_domain-containing"/>
</dbReference>
<evidence type="ECO:0000313" key="4">
    <source>
        <dbReference type="Proteomes" id="UP000831290"/>
    </source>
</evidence>
<proteinExistence type="predicted"/>
<dbReference type="InterPro" id="IPR001611">
    <property type="entry name" value="Leu-rich_rpt"/>
</dbReference>
<evidence type="ECO:0000313" key="3">
    <source>
        <dbReference type="EMBL" id="UOB17044.1"/>
    </source>
</evidence>
<dbReference type="KEGG" id="fbm:MQE35_15050"/>
<dbReference type="PANTHER" id="PTHR48051">
    <property type="match status" value="1"/>
</dbReference>
<keyword evidence="1" id="KW-0433">Leucine-rich repeat</keyword>
<dbReference type="Proteomes" id="UP000831290">
    <property type="component" value="Chromosome"/>
</dbReference>
<evidence type="ECO:0000256" key="2">
    <source>
        <dbReference type="ARBA" id="ARBA00022737"/>
    </source>
</evidence>
<dbReference type="RefSeq" id="WP_255842307.1">
    <property type="nucleotide sequence ID" value="NZ_CP094358.1"/>
</dbReference>
<dbReference type="PROSITE" id="PS51450">
    <property type="entry name" value="LRR"/>
    <property type="match status" value="4"/>
</dbReference>
<dbReference type="PANTHER" id="PTHR48051:SF54">
    <property type="entry name" value="LEUCINE-RICH REPEAT-CONTAINING PROTEIN"/>
    <property type="match status" value="1"/>
</dbReference>
<dbReference type="SMART" id="SM00365">
    <property type="entry name" value="LRR_SD22"/>
    <property type="match status" value="4"/>
</dbReference>
<dbReference type="Pfam" id="PF00560">
    <property type="entry name" value="LRR_1"/>
    <property type="match status" value="1"/>
</dbReference>
<dbReference type="GO" id="GO:0005737">
    <property type="term" value="C:cytoplasm"/>
    <property type="evidence" value="ECO:0007669"/>
    <property type="project" value="TreeGrafter"/>
</dbReference>
<dbReference type="InterPro" id="IPR003591">
    <property type="entry name" value="Leu-rich_rpt_typical-subtyp"/>
</dbReference>
<organism evidence="3 4">
    <name type="scientific">Abyssalbus ytuae</name>
    <dbReference type="NCBI Taxonomy" id="2926907"/>
    <lineage>
        <taxon>Bacteria</taxon>
        <taxon>Pseudomonadati</taxon>
        <taxon>Bacteroidota</taxon>
        <taxon>Flavobacteriia</taxon>
        <taxon>Flavobacteriales</taxon>
        <taxon>Flavobacteriaceae</taxon>
        <taxon>Abyssalbus</taxon>
    </lineage>
</organism>
<keyword evidence="2" id="KW-0677">Repeat</keyword>
<reference evidence="3" key="1">
    <citation type="submission" date="2022-03" db="EMBL/GenBank/DDBJ databases">
        <title>Description of Abyssus ytuae gen. nov., sp. nov., a novel member of the family Flavobacteriaceae isolated from the sediment of Mariana Trench.</title>
        <authorList>
            <person name="Zhang J."/>
            <person name="Xu X."/>
        </authorList>
    </citation>
    <scope>NUCLEOTIDE SEQUENCE</scope>
    <source>
        <strain evidence="3">MT3330</strain>
    </source>
</reference>
<name>A0A9E6ZLW2_9FLAO</name>
<dbReference type="InterPro" id="IPR032675">
    <property type="entry name" value="LRR_dom_sf"/>
</dbReference>
<sequence length="211" mass="24552">MRIIFCTTFLLLLNVSCLKNKIQKDTNNTLLISMNYPEENNSVDNQDHIKEQVNTLIAIYKNNPQNNLKWDIKNKNINTWNGVVTDDNGNITELYLYNKELTVIPKEIKNLKNLKILFLYNNKLKEIPLEIEHLINLTELSLYNNQLTSIPPQIGKLTNLKRLYLDNNKLTSVPEEIGNLKNLNDLNLRKNDISHLPEKIKNLPLLTELSF</sequence>
<dbReference type="InterPro" id="IPR025875">
    <property type="entry name" value="Leu-rich_rpt_4"/>
</dbReference>
<dbReference type="EMBL" id="CP094358">
    <property type="protein sequence ID" value="UOB17044.1"/>
    <property type="molecule type" value="Genomic_DNA"/>
</dbReference>
<gene>
    <name evidence="3" type="ORF">MQE35_15050</name>
</gene>
<accession>A0A9E6ZLW2</accession>
<keyword evidence="4" id="KW-1185">Reference proteome</keyword>
<dbReference type="Pfam" id="PF12799">
    <property type="entry name" value="LRR_4"/>
    <property type="match status" value="1"/>
</dbReference>